<organism evidence="1 2">
    <name type="scientific">Protopolystoma xenopodis</name>
    <dbReference type="NCBI Taxonomy" id="117903"/>
    <lineage>
        <taxon>Eukaryota</taxon>
        <taxon>Metazoa</taxon>
        <taxon>Spiralia</taxon>
        <taxon>Lophotrochozoa</taxon>
        <taxon>Platyhelminthes</taxon>
        <taxon>Monogenea</taxon>
        <taxon>Polyopisthocotylea</taxon>
        <taxon>Polystomatidea</taxon>
        <taxon>Polystomatidae</taxon>
        <taxon>Protopolystoma</taxon>
    </lineage>
</organism>
<evidence type="ECO:0000313" key="2">
    <source>
        <dbReference type="Proteomes" id="UP000784294"/>
    </source>
</evidence>
<protein>
    <submittedName>
        <fullName evidence="1">Uncharacterized protein</fullName>
    </submittedName>
</protein>
<dbReference type="EMBL" id="CAAALY010003993">
    <property type="protein sequence ID" value="VEL08450.1"/>
    <property type="molecule type" value="Genomic_DNA"/>
</dbReference>
<evidence type="ECO:0000313" key="1">
    <source>
        <dbReference type="EMBL" id="VEL08450.1"/>
    </source>
</evidence>
<name>A0A3S5A6R2_9PLAT</name>
<dbReference type="Proteomes" id="UP000784294">
    <property type="component" value="Unassembled WGS sequence"/>
</dbReference>
<keyword evidence="2" id="KW-1185">Reference proteome</keyword>
<comment type="caution">
    <text evidence="1">The sequence shown here is derived from an EMBL/GenBank/DDBJ whole genome shotgun (WGS) entry which is preliminary data.</text>
</comment>
<reference evidence="1" key="1">
    <citation type="submission" date="2018-11" db="EMBL/GenBank/DDBJ databases">
        <authorList>
            <consortium name="Pathogen Informatics"/>
        </authorList>
    </citation>
    <scope>NUCLEOTIDE SEQUENCE</scope>
</reference>
<accession>A0A3S5A6R2</accession>
<gene>
    <name evidence="1" type="ORF">PXEA_LOCUS1890</name>
</gene>
<proteinExistence type="predicted"/>
<dbReference type="AlphaFoldDB" id="A0A3S5A6R2"/>
<sequence length="219" mass="24666">MPIPVRSLRYTDFELPRITHRRRQSLLCHAQRPASPITEKASNLLACLSLGQLRSGLAPGLEKPCFWRSWCGNDDSLTNYEIMAFSDKPDKTSSAEILASVNLDFTYPPDVTSPVKIAARPSQDKHFPASNHVGASHLCFPQDKKDKLRRSASCTTRRPFREIGLSFPNETSTTCSSPEIYTLSFRPLQKSYCSCHTLTPSSPDLRSYKRSAARLHFNF</sequence>